<dbReference type="GO" id="GO:0006352">
    <property type="term" value="P:DNA-templated transcription initiation"/>
    <property type="evidence" value="ECO:0007669"/>
    <property type="project" value="InterPro"/>
</dbReference>
<evidence type="ECO:0000256" key="3">
    <source>
        <dbReference type="ARBA" id="ARBA00023082"/>
    </source>
</evidence>
<dbReference type="InterPro" id="IPR036388">
    <property type="entry name" value="WH-like_DNA-bd_sf"/>
</dbReference>
<organism evidence="7 8">
    <name type="scientific">Marinihelvus fidelis</name>
    <dbReference type="NCBI Taxonomy" id="2613842"/>
    <lineage>
        <taxon>Bacteria</taxon>
        <taxon>Pseudomonadati</taxon>
        <taxon>Pseudomonadota</taxon>
        <taxon>Gammaproteobacteria</taxon>
        <taxon>Chromatiales</taxon>
        <taxon>Wenzhouxiangellaceae</taxon>
        <taxon>Marinihelvus</taxon>
    </lineage>
</organism>
<dbReference type="SUPFAM" id="SSF88946">
    <property type="entry name" value="Sigma2 domain of RNA polymerase sigma factors"/>
    <property type="match status" value="1"/>
</dbReference>
<dbReference type="GO" id="GO:0003677">
    <property type="term" value="F:DNA binding"/>
    <property type="evidence" value="ECO:0007669"/>
    <property type="project" value="InterPro"/>
</dbReference>
<dbReference type="GO" id="GO:0016987">
    <property type="term" value="F:sigma factor activity"/>
    <property type="evidence" value="ECO:0007669"/>
    <property type="project" value="UniProtKB-KW"/>
</dbReference>
<dbReference type="InterPro" id="IPR013325">
    <property type="entry name" value="RNA_pol_sigma_r2"/>
</dbReference>
<dbReference type="InterPro" id="IPR013249">
    <property type="entry name" value="RNA_pol_sigma70_r4_t2"/>
</dbReference>
<dbReference type="AlphaFoldDB" id="A0A5N0T3Y6"/>
<name>A0A5N0T3Y6_9GAMM</name>
<keyword evidence="4" id="KW-0804">Transcription</keyword>
<protein>
    <submittedName>
        <fullName evidence="7">Sigma-70 family RNA polymerase sigma factor</fullName>
    </submittedName>
</protein>
<keyword evidence="8" id="KW-1185">Reference proteome</keyword>
<keyword evidence="2" id="KW-0805">Transcription regulation</keyword>
<dbReference type="RefSeq" id="WP_150865799.1">
    <property type="nucleotide sequence ID" value="NZ_VYXP01000014.1"/>
</dbReference>
<sequence length="197" mass="22112">MTVQPMDMAMERDEESRLVDCARAGDQAAFERLYRAHAGRIHALCWRLCGHDTALAEDLVQESFVRAWNKLDLFEGKSAFGTWMHRLAANVALSDRRIRLRRVGHETPADEMTERTAMGDRDVSAPLRADLEQAIAALPERARSVLVLYDVEGYRHQEIAEMTGMAVGSSKAQLHRARNLVRQALGLPDGEESPNTD</sequence>
<proteinExistence type="inferred from homology"/>
<gene>
    <name evidence="7" type="ORF">F3N42_15360</name>
</gene>
<evidence type="ECO:0000256" key="1">
    <source>
        <dbReference type="ARBA" id="ARBA00010641"/>
    </source>
</evidence>
<accession>A0A5N0T3Y6</accession>
<evidence type="ECO:0000259" key="5">
    <source>
        <dbReference type="Pfam" id="PF04542"/>
    </source>
</evidence>
<dbReference type="InterPro" id="IPR014284">
    <property type="entry name" value="RNA_pol_sigma-70_dom"/>
</dbReference>
<feature type="domain" description="RNA polymerase sigma factor 70 region 4 type 2" evidence="6">
    <location>
        <begin position="130"/>
        <end position="178"/>
    </location>
</feature>
<dbReference type="Pfam" id="PF08281">
    <property type="entry name" value="Sigma70_r4_2"/>
    <property type="match status" value="1"/>
</dbReference>
<dbReference type="Gene3D" id="1.10.1740.10">
    <property type="match status" value="1"/>
</dbReference>
<dbReference type="PANTHER" id="PTHR43133:SF46">
    <property type="entry name" value="RNA POLYMERASE SIGMA-70 FACTOR ECF SUBFAMILY"/>
    <property type="match status" value="1"/>
</dbReference>
<dbReference type="NCBIfam" id="TIGR02937">
    <property type="entry name" value="sigma70-ECF"/>
    <property type="match status" value="1"/>
</dbReference>
<evidence type="ECO:0000259" key="6">
    <source>
        <dbReference type="Pfam" id="PF08281"/>
    </source>
</evidence>
<dbReference type="CDD" id="cd06171">
    <property type="entry name" value="Sigma70_r4"/>
    <property type="match status" value="1"/>
</dbReference>
<dbReference type="InterPro" id="IPR013324">
    <property type="entry name" value="RNA_pol_sigma_r3/r4-like"/>
</dbReference>
<dbReference type="InterPro" id="IPR039425">
    <property type="entry name" value="RNA_pol_sigma-70-like"/>
</dbReference>
<evidence type="ECO:0000313" key="8">
    <source>
        <dbReference type="Proteomes" id="UP000325372"/>
    </source>
</evidence>
<evidence type="ECO:0000256" key="4">
    <source>
        <dbReference type="ARBA" id="ARBA00023163"/>
    </source>
</evidence>
<dbReference type="EMBL" id="VYXP01000014">
    <property type="protein sequence ID" value="KAA9129571.1"/>
    <property type="molecule type" value="Genomic_DNA"/>
</dbReference>
<reference evidence="7 8" key="1">
    <citation type="submission" date="2019-09" db="EMBL/GenBank/DDBJ databases">
        <title>Wenzhouxiangella sp. Genome sequencing and assembly.</title>
        <authorList>
            <person name="Zhang R."/>
        </authorList>
    </citation>
    <scope>NUCLEOTIDE SEQUENCE [LARGE SCALE GENOMIC DNA]</scope>
    <source>
        <strain evidence="7 8">W260</strain>
    </source>
</reference>
<feature type="domain" description="RNA polymerase sigma-70 region 2" evidence="5">
    <location>
        <begin position="33"/>
        <end position="97"/>
    </location>
</feature>
<evidence type="ECO:0000256" key="2">
    <source>
        <dbReference type="ARBA" id="ARBA00023015"/>
    </source>
</evidence>
<dbReference type="Gene3D" id="1.10.10.10">
    <property type="entry name" value="Winged helix-like DNA-binding domain superfamily/Winged helix DNA-binding domain"/>
    <property type="match status" value="1"/>
</dbReference>
<comment type="caution">
    <text evidence="7">The sequence shown here is derived from an EMBL/GenBank/DDBJ whole genome shotgun (WGS) entry which is preliminary data.</text>
</comment>
<dbReference type="SUPFAM" id="SSF88659">
    <property type="entry name" value="Sigma3 and sigma4 domains of RNA polymerase sigma factors"/>
    <property type="match status" value="1"/>
</dbReference>
<dbReference type="InterPro" id="IPR007627">
    <property type="entry name" value="RNA_pol_sigma70_r2"/>
</dbReference>
<dbReference type="PANTHER" id="PTHR43133">
    <property type="entry name" value="RNA POLYMERASE ECF-TYPE SIGMA FACTO"/>
    <property type="match status" value="1"/>
</dbReference>
<comment type="similarity">
    <text evidence="1">Belongs to the sigma-70 factor family. ECF subfamily.</text>
</comment>
<dbReference type="Pfam" id="PF04542">
    <property type="entry name" value="Sigma70_r2"/>
    <property type="match status" value="1"/>
</dbReference>
<keyword evidence="3" id="KW-0731">Sigma factor</keyword>
<evidence type="ECO:0000313" key="7">
    <source>
        <dbReference type="EMBL" id="KAA9129571.1"/>
    </source>
</evidence>
<dbReference type="Proteomes" id="UP000325372">
    <property type="component" value="Unassembled WGS sequence"/>
</dbReference>